<feature type="domain" description="DinB-like" evidence="1">
    <location>
        <begin position="12"/>
        <end position="154"/>
    </location>
</feature>
<dbReference type="Proteomes" id="UP000318995">
    <property type="component" value="Unassembled WGS sequence"/>
</dbReference>
<dbReference type="Pfam" id="PF12867">
    <property type="entry name" value="DinB_2"/>
    <property type="match status" value="1"/>
</dbReference>
<dbReference type="OrthoDB" id="287241at2"/>
<dbReference type="SUPFAM" id="SSF109854">
    <property type="entry name" value="DinB/YfiT-like putative metalloenzymes"/>
    <property type="match status" value="1"/>
</dbReference>
<accession>A0A5C5VX07</accession>
<keyword evidence="3" id="KW-1185">Reference proteome</keyword>
<dbReference type="InterPro" id="IPR034660">
    <property type="entry name" value="DinB/YfiT-like"/>
</dbReference>
<dbReference type="EMBL" id="SJPH01000007">
    <property type="protein sequence ID" value="TWT42473.1"/>
    <property type="molecule type" value="Genomic_DNA"/>
</dbReference>
<name>A0A5C5VX07_9BACT</name>
<dbReference type="InterPro" id="IPR024775">
    <property type="entry name" value="DinB-like"/>
</dbReference>
<gene>
    <name evidence="2" type="ORF">Pla111_27780</name>
</gene>
<evidence type="ECO:0000313" key="3">
    <source>
        <dbReference type="Proteomes" id="UP000318995"/>
    </source>
</evidence>
<evidence type="ECO:0000313" key="2">
    <source>
        <dbReference type="EMBL" id="TWT42473.1"/>
    </source>
</evidence>
<reference evidence="2 3" key="1">
    <citation type="submission" date="2019-02" db="EMBL/GenBank/DDBJ databases">
        <title>Deep-cultivation of Planctomycetes and their phenomic and genomic characterization uncovers novel biology.</title>
        <authorList>
            <person name="Wiegand S."/>
            <person name="Jogler M."/>
            <person name="Boedeker C."/>
            <person name="Pinto D."/>
            <person name="Vollmers J."/>
            <person name="Rivas-Marin E."/>
            <person name="Kohn T."/>
            <person name="Peeters S.H."/>
            <person name="Heuer A."/>
            <person name="Rast P."/>
            <person name="Oberbeckmann S."/>
            <person name="Bunk B."/>
            <person name="Jeske O."/>
            <person name="Meyerdierks A."/>
            <person name="Storesund J.E."/>
            <person name="Kallscheuer N."/>
            <person name="Luecker S."/>
            <person name="Lage O.M."/>
            <person name="Pohl T."/>
            <person name="Merkel B.J."/>
            <person name="Hornburger P."/>
            <person name="Mueller R.-W."/>
            <person name="Bruemmer F."/>
            <person name="Labrenz M."/>
            <person name="Spormann A.M."/>
            <person name="Op Den Camp H."/>
            <person name="Overmann J."/>
            <person name="Amann R."/>
            <person name="Jetten M.S.M."/>
            <person name="Mascher T."/>
            <person name="Medema M.H."/>
            <person name="Devos D.P."/>
            <person name="Kaster A.-K."/>
            <person name="Ovreas L."/>
            <person name="Rohde M."/>
            <person name="Galperin M.Y."/>
            <person name="Jogler C."/>
        </authorList>
    </citation>
    <scope>NUCLEOTIDE SEQUENCE [LARGE SCALE GENOMIC DNA]</scope>
    <source>
        <strain evidence="2 3">Pla111</strain>
    </source>
</reference>
<dbReference type="Gene3D" id="1.20.120.450">
    <property type="entry name" value="dinb family like domain"/>
    <property type="match status" value="1"/>
</dbReference>
<protein>
    <submittedName>
        <fullName evidence="2">DinB superfamily protein</fullName>
    </submittedName>
</protein>
<sequence length="167" mass="19368">MQTRLAPALERIRFSRQMTATFLEGLTADEWFWQPQPEMNHIGWHVGHLAFAQYFLCLKRVRDRIEADESLISTSFLKRYKRESTPSGDPAKNETPAELRRVFDGVFELSLAELTDRTDQELEVPTLPAHPVFDTKLGAIEWCSQHELMHCGQIVLLRRLMGKSPTW</sequence>
<evidence type="ECO:0000259" key="1">
    <source>
        <dbReference type="Pfam" id="PF12867"/>
    </source>
</evidence>
<dbReference type="RefSeq" id="WP_146574997.1">
    <property type="nucleotide sequence ID" value="NZ_SJPH01000007.1"/>
</dbReference>
<comment type="caution">
    <text evidence="2">The sequence shown here is derived from an EMBL/GenBank/DDBJ whole genome shotgun (WGS) entry which is preliminary data.</text>
</comment>
<dbReference type="AlphaFoldDB" id="A0A5C5VX07"/>
<proteinExistence type="predicted"/>
<organism evidence="2 3">
    <name type="scientific">Botrimarina hoheduenensis</name>
    <dbReference type="NCBI Taxonomy" id="2528000"/>
    <lineage>
        <taxon>Bacteria</taxon>
        <taxon>Pseudomonadati</taxon>
        <taxon>Planctomycetota</taxon>
        <taxon>Planctomycetia</taxon>
        <taxon>Pirellulales</taxon>
        <taxon>Lacipirellulaceae</taxon>
        <taxon>Botrimarina</taxon>
    </lineage>
</organism>